<comment type="similarity">
    <text evidence="1">Belongs to the PPR family. P subfamily.</text>
</comment>
<keyword evidence="5" id="KW-1185">Reference proteome</keyword>
<feature type="compositionally biased region" description="Basic and acidic residues" evidence="3">
    <location>
        <begin position="49"/>
        <end position="61"/>
    </location>
</feature>
<dbReference type="PANTHER" id="PTHR47874">
    <property type="entry name" value="EXPRESSED PROTEIN"/>
    <property type="match status" value="1"/>
</dbReference>
<reference evidence="4" key="1">
    <citation type="journal article" date="2021" name="bioRxiv">
        <title>Whole Genome Assembly and Annotation of Northern Wild Rice, Zizania palustris L., Supports a Whole Genome Duplication in the Zizania Genus.</title>
        <authorList>
            <person name="Haas M."/>
            <person name="Kono T."/>
            <person name="Macchietto M."/>
            <person name="Millas R."/>
            <person name="McGilp L."/>
            <person name="Shao M."/>
            <person name="Duquette J."/>
            <person name="Hirsch C.N."/>
            <person name="Kimball J."/>
        </authorList>
    </citation>
    <scope>NUCLEOTIDE SEQUENCE</scope>
    <source>
        <tissue evidence="4">Fresh leaf tissue</tissue>
    </source>
</reference>
<accession>A0A8J5WHD7</accession>
<feature type="repeat" description="PPR" evidence="2">
    <location>
        <begin position="292"/>
        <end position="326"/>
    </location>
</feature>
<dbReference type="EMBL" id="JAAALK010000081">
    <property type="protein sequence ID" value="KAG8089344.1"/>
    <property type="molecule type" value="Genomic_DNA"/>
</dbReference>
<comment type="caution">
    <text evidence="4">The sequence shown here is derived from an EMBL/GenBank/DDBJ whole genome shotgun (WGS) entry which is preliminary data.</text>
</comment>
<dbReference type="Pfam" id="PF13041">
    <property type="entry name" value="PPR_2"/>
    <property type="match status" value="1"/>
</dbReference>
<dbReference type="PANTHER" id="PTHR47874:SF7">
    <property type="entry name" value="BNAA05G30910D PROTEIN"/>
    <property type="match status" value="1"/>
</dbReference>
<dbReference type="GO" id="GO:0003729">
    <property type="term" value="F:mRNA binding"/>
    <property type="evidence" value="ECO:0007669"/>
    <property type="project" value="InterPro"/>
</dbReference>
<protein>
    <recommendedName>
        <fullName evidence="6">Pentatricopeptide repeat-containing protein</fullName>
    </recommendedName>
</protein>
<evidence type="ECO:0000256" key="2">
    <source>
        <dbReference type="PROSITE-ProRule" id="PRU00708"/>
    </source>
</evidence>
<evidence type="ECO:0000313" key="5">
    <source>
        <dbReference type="Proteomes" id="UP000729402"/>
    </source>
</evidence>
<reference evidence="4" key="2">
    <citation type="submission" date="2021-02" db="EMBL/GenBank/DDBJ databases">
        <authorList>
            <person name="Kimball J.A."/>
            <person name="Haas M.W."/>
            <person name="Macchietto M."/>
            <person name="Kono T."/>
            <person name="Duquette J."/>
            <person name="Shao M."/>
        </authorList>
    </citation>
    <scope>NUCLEOTIDE SEQUENCE</scope>
    <source>
        <tissue evidence="4">Fresh leaf tissue</tissue>
    </source>
</reference>
<feature type="region of interest" description="Disordered" evidence="3">
    <location>
        <begin position="1"/>
        <end position="99"/>
    </location>
</feature>
<dbReference type="PROSITE" id="PS51375">
    <property type="entry name" value="PPR"/>
    <property type="match status" value="5"/>
</dbReference>
<feature type="repeat" description="PPR" evidence="2">
    <location>
        <begin position="221"/>
        <end position="255"/>
    </location>
</feature>
<feature type="repeat" description="PPR" evidence="2">
    <location>
        <begin position="150"/>
        <end position="184"/>
    </location>
</feature>
<dbReference type="Pfam" id="PF13812">
    <property type="entry name" value="PPR_3"/>
    <property type="match status" value="1"/>
</dbReference>
<evidence type="ECO:0000256" key="3">
    <source>
        <dbReference type="SAM" id="MobiDB-lite"/>
    </source>
</evidence>
<dbReference type="InterPro" id="IPR002885">
    <property type="entry name" value="PPR_rpt"/>
</dbReference>
<dbReference type="OrthoDB" id="185373at2759"/>
<dbReference type="AlphaFoldDB" id="A0A8J5WHD7"/>
<feature type="repeat" description="PPR" evidence="2">
    <location>
        <begin position="256"/>
        <end position="290"/>
    </location>
</feature>
<evidence type="ECO:0008006" key="6">
    <source>
        <dbReference type="Google" id="ProtNLM"/>
    </source>
</evidence>
<gene>
    <name evidence="4" type="ORF">GUJ93_ZPchr0011g28214</name>
</gene>
<dbReference type="Proteomes" id="UP000729402">
    <property type="component" value="Unassembled WGS sequence"/>
</dbReference>
<sequence length="395" mass="44770">MALAVAAAATSSFRPRLVVAAASSSPDSTETHRRHWKAGEFPFPTTSDAPRRSARNSERPPRKPVAAGEDEDKGRRHWKAGEFPGTPENSGRRRRSPIKNVKKRLDARAEAKAWACTVTEALSDRIDAKNWQEALQVFEMLKEQPFYHPKEGTFMKLLLLLGRSGQPSRARHLFDEMLSQGCQPTPELYTALIAAYCRNGLLDDALRFLDDMKTSPLCQPDVYTYSTLIKACVDTSRFDMVDSMYKDMADRSIAPNTVTQNIVLSGYGRVGRLDDMEKVLSAMLDSTTSKPDVWTMNIILSLFGNRGEVELMEKWYEKFRGYGIEPETRTLNILIGAYGKKRMYDKMSTVMEYMRKLAFPWTTATFNNVIEAFAEAGIHIWVVNRKTTQQIGVQW</sequence>
<dbReference type="NCBIfam" id="TIGR00756">
    <property type="entry name" value="PPR"/>
    <property type="match status" value="5"/>
</dbReference>
<dbReference type="Pfam" id="PF01535">
    <property type="entry name" value="PPR"/>
    <property type="match status" value="2"/>
</dbReference>
<proteinExistence type="inferred from homology"/>
<evidence type="ECO:0000256" key="1">
    <source>
        <dbReference type="ARBA" id="ARBA00007626"/>
    </source>
</evidence>
<evidence type="ECO:0000313" key="4">
    <source>
        <dbReference type="EMBL" id="KAG8089344.1"/>
    </source>
</evidence>
<organism evidence="4 5">
    <name type="scientific">Zizania palustris</name>
    <name type="common">Northern wild rice</name>
    <dbReference type="NCBI Taxonomy" id="103762"/>
    <lineage>
        <taxon>Eukaryota</taxon>
        <taxon>Viridiplantae</taxon>
        <taxon>Streptophyta</taxon>
        <taxon>Embryophyta</taxon>
        <taxon>Tracheophyta</taxon>
        <taxon>Spermatophyta</taxon>
        <taxon>Magnoliopsida</taxon>
        <taxon>Liliopsida</taxon>
        <taxon>Poales</taxon>
        <taxon>Poaceae</taxon>
        <taxon>BOP clade</taxon>
        <taxon>Oryzoideae</taxon>
        <taxon>Oryzeae</taxon>
        <taxon>Zizaniinae</taxon>
        <taxon>Zizania</taxon>
    </lineage>
</organism>
<feature type="repeat" description="PPR" evidence="2">
    <location>
        <begin position="185"/>
        <end position="219"/>
    </location>
</feature>
<name>A0A8J5WHD7_ZIZPA</name>
<dbReference type="InterPro" id="IPR044179">
    <property type="entry name" value="PPR5-like"/>
</dbReference>